<evidence type="ECO:0000313" key="8">
    <source>
        <dbReference type="Proteomes" id="UP000180088"/>
    </source>
</evidence>
<dbReference type="GO" id="GO:0006352">
    <property type="term" value="P:DNA-templated transcription initiation"/>
    <property type="evidence" value="ECO:0007669"/>
    <property type="project" value="InterPro"/>
</dbReference>
<dbReference type="EMBL" id="MKCS01000001">
    <property type="protein sequence ID" value="OHX14969.1"/>
    <property type="molecule type" value="Genomic_DNA"/>
</dbReference>
<sequence>MFDGYYRELLNFLVRATGSKSRAEDVAQDVYLKVLRHRASPSAATRAVESPRALLYAAARNLLIDQHRRDSLRRHQDIADLELAAPSQWEPERRLADRQQAALLLQAIETLPPRCRQAFVLFKLEGLSQADIAVQMGISRNMVEKHIINGMLACRRALDEEEGR</sequence>
<dbReference type="AlphaFoldDB" id="A0A1S1X682"/>
<dbReference type="Proteomes" id="UP000180088">
    <property type="component" value="Unassembled WGS sequence"/>
</dbReference>
<dbReference type="InterPro" id="IPR013325">
    <property type="entry name" value="RNA_pol_sigma_r2"/>
</dbReference>
<evidence type="ECO:0000256" key="1">
    <source>
        <dbReference type="ARBA" id="ARBA00010641"/>
    </source>
</evidence>
<gene>
    <name evidence="7" type="ORF">BI347_08900</name>
</gene>
<feature type="domain" description="RNA polymerase sigma-70 region 2" evidence="5">
    <location>
        <begin position="1"/>
        <end position="71"/>
    </location>
</feature>
<dbReference type="Pfam" id="PF08281">
    <property type="entry name" value="Sigma70_r4_2"/>
    <property type="match status" value="1"/>
</dbReference>
<dbReference type="SUPFAM" id="SSF88946">
    <property type="entry name" value="Sigma2 domain of RNA polymerase sigma factors"/>
    <property type="match status" value="1"/>
</dbReference>
<evidence type="ECO:0000259" key="5">
    <source>
        <dbReference type="Pfam" id="PF04542"/>
    </source>
</evidence>
<dbReference type="PANTHER" id="PTHR43133:SF63">
    <property type="entry name" value="RNA POLYMERASE SIGMA FACTOR FECI-RELATED"/>
    <property type="match status" value="1"/>
</dbReference>
<keyword evidence="3" id="KW-0731">Sigma factor</keyword>
<dbReference type="InterPro" id="IPR007627">
    <property type="entry name" value="RNA_pol_sigma70_r2"/>
</dbReference>
<dbReference type="Pfam" id="PF04542">
    <property type="entry name" value="Sigma70_r2"/>
    <property type="match status" value="1"/>
</dbReference>
<evidence type="ECO:0000256" key="3">
    <source>
        <dbReference type="ARBA" id="ARBA00023082"/>
    </source>
</evidence>
<dbReference type="InterPro" id="IPR013249">
    <property type="entry name" value="RNA_pol_sigma70_r4_t2"/>
</dbReference>
<dbReference type="InterPro" id="IPR036388">
    <property type="entry name" value="WH-like_DNA-bd_sf"/>
</dbReference>
<dbReference type="OrthoDB" id="192021at2"/>
<dbReference type="GO" id="GO:0003677">
    <property type="term" value="F:DNA binding"/>
    <property type="evidence" value="ECO:0007669"/>
    <property type="project" value="InterPro"/>
</dbReference>
<organism evidence="7 8">
    <name type="scientific">Chromobacterium sphagni</name>
    <dbReference type="NCBI Taxonomy" id="1903179"/>
    <lineage>
        <taxon>Bacteria</taxon>
        <taxon>Pseudomonadati</taxon>
        <taxon>Pseudomonadota</taxon>
        <taxon>Betaproteobacteria</taxon>
        <taxon>Neisseriales</taxon>
        <taxon>Chromobacteriaceae</taxon>
        <taxon>Chromobacterium</taxon>
    </lineage>
</organism>
<dbReference type="Gene3D" id="1.10.1740.10">
    <property type="match status" value="1"/>
</dbReference>
<dbReference type="STRING" id="1903179.BI347_08900"/>
<reference evidence="7 8" key="1">
    <citation type="submission" date="2016-09" db="EMBL/GenBank/DDBJ databases">
        <title>Chromobacterium muskegensis sp. nov., an insecticidal bacterium isolated from Sphagnum bogs.</title>
        <authorList>
            <person name="Sparks M.E."/>
            <person name="Blackburn M.B."/>
            <person name="Gundersen-Rindal D.E."/>
            <person name="Mitchell A."/>
            <person name="Farrar R."/>
            <person name="Kuhar D."/>
        </authorList>
    </citation>
    <scope>NUCLEOTIDE SEQUENCE [LARGE SCALE GENOMIC DNA]</scope>
    <source>
        <strain evidence="7 8">37-2</strain>
    </source>
</reference>
<protein>
    <submittedName>
        <fullName evidence="7">RNA polymerase subunit sigma-24</fullName>
    </submittedName>
</protein>
<dbReference type="InterPro" id="IPR013324">
    <property type="entry name" value="RNA_pol_sigma_r3/r4-like"/>
</dbReference>
<keyword evidence="4" id="KW-0804">Transcription</keyword>
<accession>A0A1S1X682</accession>
<dbReference type="NCBIfam" id="TIGR02937">
    <property type="entry name" value="sigma70-ECF"/>
    <property type="match status" value="1"/>
</dbReference>
<dbReference type="RefSeq" id="WP_071116382.1">
    <property type="nucleotide sequence ID" value="NZ_MKCS01000001.1"/>
</dbReference>
<evidence type="ECO:0000259" key="6">
    <source>
        <dbReference type="Pfam" id="PF08281"/>
    </source>
</evidence>
<feature type="domain" description="RNA polymerase sigma factor 70 region 4 type 2" evidence="6">
    <location>
        <begin position="103"/>
        <end position="150"/>
    </location>
</feature>
<name>A0A1S1X682_9NEIS</name>
<evidence type="ECO:0000256" key="4">
    <source>
        <dbReference type="ARBA" id="ARBA00023163"/>
    </source>
</evidence>
<dbReference type="Gene3D" id="1.10.10.10">
    <property type="entry name" value="Winged helix-like DNA-binding domain superfamily/Winged helix DNA-binding domain"/>
    <property type="match status" value="1"/>
</dbReference>
<proteinExistence type="inferred from homology"/>
<dbReference type="GO" id="GO:0016987">
    <property type="term" value="F:sigma factor activity"/>
    <property type="evidence" value="ECO:0007669"/>
    <property type="project" value="UniProtKB-KW"/>
</dbReference>
<comment type="similarity">
    <text evidence="1">Belongs to the sigma-70 factor family. ECF subfamily.</text>
</comment>
<dbReference type="SUPFAM" id="SSF88659">
    <property type="entry name" value="Sigma3 and sigma4 domains of RNA polymerase sigma factors"/>
    <property type="match status" value="1"/>
</dbReference>
<dbReference type="InterPro" id="IPR014284">
    <property type="entry name" value="RNA_pol_sigma-70_dom"/>
</dbReference>
<dbReference type="PANTHER" id="PTHR43133">
    <property type="entry name" value="RNA POLYMERASE ECF-TYPE SIGMA FACTO"/>
    <property type="match status" value="1"/>
</dbReference>
<comment type="caution">
    <text evidence="7">The sequence shown here is derived from an EMBL/GenBank/DDBJ whole genome shotgun (WGS) entry which is preliminary data.</text>
</comment>
<evidence type="ECO:0000256" key="2">
    <source>
        <dbReference type="ARBA" id="ARBA00023015"/>
    </source>
</evidence>
<evidence type="ECO:0000313" key="7">
    <source>
        <dbReference type="EMBL" id="OHX14969.1"/>
    </source>
</evidence>
<keyword evidence="2" id="KW-0805">Transcription regulation</keyword>
<dbReference type="InterPro" id="IPR039425">
    <property type="entry name" value="RNA_pol_sigma-70-like"/>
</dbReference>